<gene>
    <name evidence="1" type="ORF">VNO80_25231</name>
</gene>
<comment type="caution">
    <text evidence="1">The sequence shown here is derived from an EMBL/GenBank/DDBJ whole genome shotgun (WGS) entry which is preliminary data.</text>
</comment>
<proteinExistence type="predicted"/>
<dbReference type="PANTHER" id="PTHR33205">
    <property type="entry name" value="TRANSMEMBRANE PROTEIN"/>
    <property type="match status" value="1"/>
</dbReference>
<accession>A0AAN9LUD4</accession>
<evidence type="ECO:0000313" key="2">
    <source>
        <dbReference type="Proteomes" id="UP001374584"/>
    </source>
</evidence>
<evidence type="ECO:0000313" key="1">
    <source>
        <dbReference type="EMBL" id="KAK7342284.1"/>
    </source>
</evidence>
<dbReference type="PANTHER" id="PTHR33205:SF1">
    <property type="entry name" value="TRANSMEMBRANE PROTEIN"/>
    <property type="match status" value="1"/>
</dbReference>
<keyword evidence="2" id="KW-1185">Reference proteome</keyword>
<name>A0AAN9LUD4_PHACN</name>
<organism evidence="1 2">
    <name type="scientific">Phaseolus coccineus</name>
    <name type="common">Scarlet runner bean</name>
    <name type="synonym">Phaseolus multiflorus</name>
    <dbReference type="NCBI Taxonomy" id="3886"/>
    <lineage>
        <taxon>Eukaryota</taxon>
        <taxon>Viridiplantae</taxon>
        <taxon>Streptophyta</taxon>
        <taxon>Embryophyta</taxon>
        <taxon>Tracheophyta</taxon>
        <taxon>Spermatophyta</taxon>
        <taxon>Magnoliopsida</taxon>
        <taxon>eudicotyledons</taxon>
        <taxon>Gunneridae</taxon>
        <taxon>Pentapetalae</taxon>
        <taxon>rosids</taxon>
        <taxon>fabids</taxon>
        <taxon>Fabales</taxon>
        <taxon>Fabaceae</taxon>
        <taxon>Papilionoideae</taxon>
        <taxon>50 kb inversion clade</taxon>
        <taxon>NPAAA clade</taxon>
        <taxon>indigoferoid/millettioid clade</taxon>
        <taxon>Phaseoleae</taxon>
        <taxon>Phaseolus</taxon>
    </lineage>
</organism>
<dbReference type="AlphaFoldDB" id="A0AAN9LUD4"/>
<sequence length="193" mass="20842">MSGSNEGSSYPEGNFGGNQLLDGSIRLLPLYLSQTNDLHGRLAMQPIRGSHHQLPCVLRVYSPIDSHTCQTPLSLFQDDQMGSPQADARSTNVPRHAMRHALLSTIATITSPRAFQQSGLGPPLQSVSFNVPSRSTDRLTMFQIDRDIFLGRNLPLDWGCIPKQLDLLTTPHGATGSGHNGALTLSGAPFQGT</sequence>
<dbReference type="Proteomes" id="UP001374584">
    <property type="component" value="Unassembled WGS sequence"/>
</dbReference>
<protein>
    <submittedName>
        <fullName evidence="1">Uncharacterized protein</fullName>
    </submittedName>
</protein>
<reference evidence="1 2" key="1">
    <citation type="submission" date="2024-01" db="EMBL/GenBank/DDBJ databases">
        <title>The genomes of 5 underutilized Papilionoideae crops provide insights into root nodulation and disease resistanc.</title>
        <authorList>
            <person name="Jiang F."/>
        </authorList>
    </citation>
    <scope>NUCLEOTIDE SEQUENCE [LARGE SCALE GENOMIC DNA]</scope>
    <source>
        <strain evidence="1">JINMINGXINNONG_FW02</strain>
        <tissue evidence="1">Leaves</tissue>
    </source>
</reference>
<dbReference type="EMBL" id="JAYMYR010000009">
    <property type="protein sequence ID" value="KAK7342284.1"/>
    <property type="molecule type" value="Genomic_DNA"/>
</dbReference>